<feature type="region of interest" description="Disordered" evidence="1">
    <location>
        <begin position="58"/>
        <end position="82"/>
    </location>
</feature>
<proteinExistence type="predicted"/>
<evidence type="ECO:0000313" key="4">
    <source>
        <dbReference type="Proteomes" id="UP001169027"/>
    </source>
</evidence>
<organism evidence="3 4">
    <name type="scientific">Variovorax ginsengisoli</name>
    <dbReference type="NCBI Taxonomy" id="363844"/>
    <lineage>
        <taxon>Bacteria</taxon>
        <taxon>Pseudomonadati</taxon>
        <taxon>Pseudomonadota</taxon>
        <taxon>Betaproteobacteria</taxon>
        <taxon>Burkholderiales</taxon>
        <taxon>Comamonadaceae</taxon>
        <taxon>Variovorax</taxon>
    </lineage>
</organism>
<evidence type="ECO:0000313" key="3">
    <source>
        <dbReference type="EMBL" id="MDO1535698.1"/>
    </source>
</evidence>
<keyword evidence="2" id="KW-0472">Membrane</keyword>
<keyword evidence="2" id="KW-1133">Transmembrane helix</keyword>
<reference evidence="3" key="1">
    <citation type="submission" date="2023-06" db="EMBL/GenBank/DDBJ databases">
        <authorList>
            <person name="Jiang Y."/>
            <person name="Liu Q."/>
        </authorList>
    </citation>
    <scope>NUCLEOTIDE SEQUENCE</scope>
    <source>
        <strain evidence="3">CGMCC 1.12090</strain>
    </source>
</reference>
<feature type="transmembrane region" description="Helical" evidence="2">
    <location>
        <begin position="27"/>
        <end position="49"/>
    </location>
</feature>
<dbReference type="Proteomes" id="UP001169027">
    <property type="component" value="Unassembled WGS sequence"/>
</dbReference>
<sequence>MKTFIAAVALSPWIAYRLLSLLASEDAAWQFVSASLWVGTPILVVAAALRAYGEGLKRGARGSQPSATDRPAFQSTQLGQLN</sequence>
<keyword evidence="4" id="KW-1185">Reference proteome</keyword>
<protein>
    <submittedName>
        <fullName evidence="3">Uncharacterized protein</fullName>
    </submittedName>
</protein>
<evidence type="ECO:0000256" key="1">
    <source>
        <dbReference type="SAM" id="MobiDB-lite"/>
    </source>
</evidence>
<feature type="compositionally biased region" description="Polar residues" evidence="1">
    <location>
        <begin position="63"/>
        <end position="82"/>
    </location>
</feature>
<gene>
    <name evidence="3" type="ORF">Q2T77_25770</name>
</gene>
<evidence type="ECO:0000256" key="2">
    <source>
        <dbReference type="SAM" id="Phobius"/>
    </source>
</evidence>
<comment type="caution">
    <text evidence="3">The sequence shown here is derived from an EMBL/GenBank/DDBJ whole genome shotgun (WGS) entry which is preliminary data.</text>
</comment>
<dbReference type="RefSeq" id="WP_301813496.1">
    <property type="nucleotide sequence ID" value="NZ_JAUJZH010000021.1"/>
</dbReference>
<name>A0ABT8SB84_9BURK</name>
<keyword evidence="2" id="KW-0812">Transmembrane</keyword>
<accession>A0ABT8SB84</accession>
<dbReference type="EMBL" id="JAUKVY010000021">
    <property type="protein sequence ID" value="MDO1535698.1"/>
    <property type="molecule type" value="Genomic_DNA"/>
</dbReference>